<dbReference type="AlphaFoldDB" id="A0A0W0GCY3"/>
<sequence length="65" mass="7373">MSAFATQAWYRDVEISIQAHWVIDLESDIDPLIQGDLMGSQSPLLQVMVKQGRGWGALIEPLYRQ</sequence>
<proteinExistence type="predicted"/>
<reference evidence="1 2" key="1">
    <citation type="submission" date="2015-12" db="EMBL/GenBank/DDBJ databases">
        <title>Draft genome sequence of Moniliophthora roreri, the causal agent of frosty pod rot of cacao.</title>
        <authorList>
            <person name="Aime M.C."/>
            <person name="Diaz-Valderrama J.R."/>
            <person name="Kijpornyongpan T."/>
            <person name="Phillips-Mora W."/>
        </authorList>
    </citation>
    <scope>NUCLEOTIDE SEQUENCE [LARGE SCALE GENOMIC DNA]</scope>
    <source>
        <strain evidence="1 2">MCA 2952</strain>
    </source>
</reference>
<comment type="caution">
    <text evidence="1">The sequence shown here is derived from an EMBL/GenBank/DDBJ whole genome shotgun (WGS) entry which is preliminary data.</text>
</comment>
<dbReference type="Proteomes" id="UP000054988">
    <property type="component" value="Unassembled WGS sequence"/>
</dbReference>
<organism evidence="1 2">
    <name type="scientific">Moniliophthora roreri</name>
    <name type="common">Frosty pod rot fungus</name>
    <name type="synonym">Monilia roreri</name>
    <dbReference type="NCBI Taxonomy" id="221103"/>
    <lineage>
        <taxon>Eukaryota</taxon>
        <taxon>Fungi</taxon>
        <taxon>Dikarya</taxon>
        <taxon>Basidiomycota</taxon>
        <taxon>Agaricomycotina</taxon>
        <taxon>Agaricomycetes</taxon>
        <taxon>Agaricomycetidae</taxon>
        <taxon>Agaricales</taxon>
        <taxon>Marasmiineae</taxon>
        <taxon>Marasmiaceae</taxon>
        <taxon>Moniliophthora</taxon>
    </lineage>
</organism>
<evidence type="ECO:0000313" key="2">
    <source>
        <dbReference type="Proteomes" id="UP000054988"/>
    </source>
</evidence>
<evidence type="ECO:0000313" key="1">
    <source>
        <dbReference type="EMBL" id="KTB46428.1"/>
    </source>
</evidence>
<gene>
    <name evidence="1" type="ORF">WG66_984</name>
</gene>
<protein>
    <submittedName>
        <fullName evidence="1">Uncharacterized protein</fullName>
    </submittedName>
</protein>
<dbReference type="EMBL" id="LATX01000352">
    <property type="protein sequence ID" value="KTB46428.1"/>
    <property type="molecule type" value="Genomic_DNA"/>
</dbReference>
<accession>A0A0W0GCY3</accession>
<name>A0A0W0GCY3_MONRR</name>